<evidence type="ECO:0000259" key="1">
    <source>
        <dbReference type="Pfam" id="PF13936"/>
    </source>
</evidence>
<protein>
    <recommendedName>
        <fullName evidence="1">Transposase IS30-like HTH domain-containing protein</fullName>
    </recommendedName>
</protein>
<dbReference type="Gene3D" id="1.10.10.60">
    <property type="entry name" value="Homeodomain-like"/>
    <property type="match status" value="1"/>
</dbReference>
<dbReference type="PANTHER" id="PTHR10948">
    <property type="entry name" value="TRANSPOSASE"/>
    <property type="match status" value="1"/>
</dbReference>
<dbReference type="KEGG" id="deo:CAY53_05710"/>
<proteinExistence type="predicted"/>
<reference evidence="2 3" key="1">
    <citation type="journal article" date="2018" name="MBio">
        <title>Insights into the evolution of host association through the isolation and characterization of a novel human periodontal pathobiont, Desulfobulbus oralis.</title>
        <authorList>
            <person name="Cross K.L."/>
            <person name="Chirania P."/>
            <person name="Xiong W."/>
            <person name="Beall C.J."/>
            <person name="Elkins J.G."/>
            <person name="Giannone R.J."/>
            <person name="Griffen A.L."/>
            <person name="Guss A.M."/>
            <person name="Hettich R.L."/>
            <person name="Joshi S.S."/>
            <person name="Mokrzan E.M."/>
            <person name="Martin R.K."/>
            <person name="Zhulin I.B."/>
            <person name="Leys E.J."/>
            <person name="Podar M."/>
        </authorList>
    </citation>
    <scope>NUCLEOTIDE SEQUENCE [LARGE SCALE GENOMIC DNA]</scope>
    <source>
        <strain evidence="2 3">ORNL</strain>
    </source>
</reference>
<dbReference type="GO" id="GO:0032196">
    <property type="term" value="P:transposition"/>
    <property type="evidence" value="ECO:0007669"/>
    <property type="project" value="TreeGrafter"/>
</dbReference>
<name>A0A2L1GN24_9BACT</name>
<keyword evidence="3" id="KW-1185">Reference proteome</keyword>
<dbReference type="EMBL" id="CP021255">
    <property type="protein sequence ID" value="AVD71036.1"/>
    <property type="molecule type" value="Genomic_DNA"/>
</dbReference>
<evidence type="ECO:0000313" key="3">
    <source>
        <dbReference type="Proteomes" id="UP000239867"/>
    </source>
</evidence>
<dbReference type="PANTHER" id="PTHR10948:SF23">
    <property type="entry name" value="TRANSPOSASE INSI FOR INSERTION SEQUENCE ELEMENT IS30A-RELATED"/>
    <property type="match status" value="1"/>
</dbReference>
<dbReference type="InterPro" id="IPR051917">
    <property type="entry name" value="Transposase-Integrase"/>
</dbReference>
<dbReference type="OrthoDB" id="9803231at2"/>
<sequence length="195" mass="22350">MGNKHLTATERESILCLRAQDCGIRQIAGALNRSPSTISRELRRNPVRGACSAHEADKLYRLRRKRCRPAFKLEDKALQSLLQARLEEGWSPEQIRGRESLAVSVTTIYRAVQSGRLSFDAGKHLRRRGKPYRRKTRQDGRGRLGDTVSIELRPRDAGRGLTSETGRWTPFWASRGLGVWLPWLTERLACCWQQR</sequence>
<dbReference type="InterPro" id="IPR025246">
    <property type="entry name" value="IS30-like_HTH"/>
</dbReference>
<dbReference type="AlphaFoldDB" id="A0A2L1GN24"/>
<dbReference type="Pfam" id="PF13936">
    <property type="entry name" value="HTH_38"/>
    <property type="match status" value="1"/>
</dbReference>
<organism evidence="2 3">
    <name type="scientific">Desulfobulbus oralis</name>
    <dbReference type="NCBI Taxonomy" id="1986146"/>
    <lineage>
        <taxon>Bacteria</taxon>
        <taxon>Pseudomonadati</taxon>
        <taxon>Thermodesulfobacteriota</taxon>
        <taxon>Desulfobulbia</taxon>
        <taxon>Desulfobulbales</taxon>
        <taxon>Desulfobulbaceae</taxon>
        <taxon>Desulfobulbus</taxon>
    </lineage>
</organism>
<feature type="domain" description="Transposase IS30-like HTH" evidence="1">
    <location>
        <begin position="4"/>
        <end position="45"/>
    </location>
</feature>
<dbReference type="Proteomes" id="UP000239867">
    <property type="component" value="Chromosome"/>
</dbReference>
<gene>
    <name evidence="2" type="ORF">CAY53_05710</name>
</gene>
<evidence type="ECO:0000313" key="2">
    <source>
        <dbReference type="EMBL" id="AVD71036.1"/>
    </source>
</evidence>
<dbReference type="GO" id="GO:0005829">
    <property type="term" value="C:cytosol"/>
    <property type="evidence" value="ECO:0007669"/>
    <property type="project" value="TreeGrafter"/>
</dbReference>
<accession>A0A2L1GN24</accession>
<dbReference type="GO" id="GO:0004803">
    <property type="term" value="F:transposase activity"/>
    <property type="evidence" value="ECO:0007669"/>
    <property type="project" value="TreeGrafter"/>
</dbReference>